<comment type="catalytic activity">
    <reaction evidence="1">
        <text>ATP + protein L-histidine = ADP + protein N-phospho-L-histidine.</text>
        <dbReference type="EC" id="2.7.13.3"/>
    </reaction>
</comment>
<evidence type="ECO:0000256" key="2">
    <source>
        <dbReference type="ARBA" id="ARBA00004370"/>
    </source>
</evidence>
<evidence type="ECO:0000256" key="8">
    <source>
        <dbReference type="ARBA" id="ARBA00022989"/>
    </source>
</evidence>
<keyword evidence="8 11" id="KW-1133">Transmembrane helix</keyword>
<gene>
    <name evidence="14" type="ORF">AWL63_15450</name>
</gene>
<evidence type="ECO:0000313" key="14">
    <source>
        <dbReference type="EMBL" id="AOH85145.1"/>
    </source>
</evidence>
<feature type="transmembrane region" description="Helical" evidence="11">
    <location>
        <begin position="154"/>
        <end position="178"/>
    </location>
</feature>
<dbReference type="InterPro" id="IPR036097">
    <property type="entry name" value="HisK_dim/P_sf"/>
</dbReference>
<sequence length="450" mass="48025">MPFERLRLREIRATSTFRLTILLGIVFAAGVVALLGLIYGLSARELTARTDHILLQEADRLRSVSAEALPRRIDSEIRQNASGLTYFGLQARDGEPVAGNLRIAGTFRFDHPVNVAAGGNRHSPLRVLAIRAPTGETILIARDIAPIVDLRHRILTILVVSGLAIAVLVFGAGFMLSLAPLRRVRDLQATSREIAAGRLDRRMPVSRRGDELDLFADTVNTMIEEVERVVAQVKGVTDAVAHDLRTPLAHVRGKLQQVAALAAADPDLTELARSATDDLDLVLERFAALLRISELEARGRLAGFAAVSIAPLLAGVCDLYEPLAEEAGVALALAAGPDATIHADPQLLFEAVSNLVDNAIKFSGPGGHVLLSLALEAEAVVIAVRDDGPGLRADDRQAALRRFYRGVDTAGVPGTGLGLSVVAAIVHLHGFALELDDAAPGLIVRIHAPR</sequence>
<keyword evidence="7 14" id="KW-0418">Kinase</keyword>
<dbReference type="Pfam" id="PF02518">
    <property type="entry name" value="HATPase_c"/>
    <property type="match status" value="1"/>
</dbReference>
<dbReference type="InterPro" id="IPR004358">
    <property type="entry name" value="Sig_transdc_His_kin-like_C"/>
</dbReference>
<evidence type="ECO:0000259" key="12">
    <source>
        <dbReference type="PROSITE" id="PS50109"/>
    </source>
</evidence>
<dbReference type="AlphaFoldDB" id="A0A1B3ZCJ9"/>
<evidence type="ECO:0000256" key="1">
    <source>
        <dbReference type="ARBA" id="ARBA00000085"/>
    </source>
</evidence>
<dbReference type="SUPFAM" id="SSF55874">
    <property type="entry name" value="ATPase domain of HSP90 chaperone/DNA topoisomerase II/histidine kinase"/>
    <property type="match status" value="1"/>
</dbReference>
<evidence type="ECO:0000256" key="11">
    <source>
        <dbReference type="SAM" id="Phobius"/>
    </source>
</evidence>
<dbReference type="CDD" id="cd00082">
    <property type="entry name" value="HisKA"/>
    <property type="match status" value="1"/>
</dbReference>
<dbReference type="PANTHER" id="PTHR45436:SF8">
    <property type="entry name" value="HISTIDINE KINASE"/>
    <property type="match status" value="1"/>
</dbReference>
<feature type="transmembrane region" description="Helical" evidence="11">
    <location>
        <begin position="21"/>
        <end position="41"/>
    </location>
</feature>
<dbReference type="PROSITE" id="PS50885">
    <property type="entry name" value="HAMP"/>
    <property type="match status" value="1"/>
</dbReference>
<feature type="domain" description="Histidine kinase" evidence="12">
    <location>
        <begin position="239"/>
        <end position="450"/>
    </location>
</feature>
<evidence type="ECO:0000256" key="3">
    <source>
        <dbReference type="ARBA" id="ARBA00012438"/>
    </source>
</evidence>
<reference evidence="14 15" key="1">
    <citation type="submission" date="2016-01" db="EMBL/GenBank/DDBJ databases">
        <title>Complete genome and mega plasmid sequence of Sphingomonas panacis DCY99 elicits systemic resistance in rice to Xanthomonas oryzae.</title>
        <authorList>
            <person name="Kim Y.J."/>
            <person name="Yang D.C."/>
            <person name="Sing P."/>
        </authorList>
    </citation>
    <scope>NUCLEOTIDE SEQUENCE [LARGE SCALE GENOMIC DNA]</scope>
    <source>
        <strain evidence="14 15">DCY99</strain>
    </source>
</reference>
<dbReference type="EC" id="2.7.13.3" evidence="3"/>
<dbReference type="InterPro" id="IPR050428">
    <property type="entry name" value="TCS_sensor_his_kinase"/>
</dbReference>
<dbReference type="PROSITE" id="PS50109">
    <property type="entry name" value="HIS_KIN"/>
    <property type="match status" value="1"/>
</dbReference>
<dbReference type="GO" id="GO:0005886">
    <property type="term" value="C:plasma membrane"/>
    <property type="evidence" value="ECO:0007669"/>
    <property type="project" value="TreeGrafter"/>
</dbReference>
<dbReference type="Gene3D" id="3.30.565.10">
    <property type="entry name" value="Histidine kinase-like ATPase, C-terminal domain"/>
    <property type="match status" value="1"/>
</dbReference>
<evidence type="ECO:0000256" key="5">
    <source>
        <dbReference type="ARBA" id="ARBA00022679"/>
    </source>
</evidence>
<dbReference type="InterPro" id="IPR003594">
    <property type="entry name" value="HATPase_dom"/>
</dbReference>
<keyword evidence="4" id="KW-0597">Phosphoprotein</keyword>
<proteinExistence type="predicted"/>
<evidence type="ECO:0000256" key="4">
    <source>
        <dbReference type="ARBA" id="ARBA00022553"/>
    </source>
</evidence>
<dbReference type="InterPro" id="IPR003661">
    <property type="entry name" value="HisK_dim/P_dom"/>
</dbReference>
<dbReference type="Gene3D" id="1.10.287.130">
    <property type="match status" value="1"/>
</dbReference>
<dbReference type="Gene3D" id="1.10.8.500">
    <property type="entry name" value="HAMP domain in histidine kinase"/>
    <property type="match status" value="1"/>
</dbReference>
<dbReference type="PANTHER" id="PTHR45436">
    <property type="entry name" value="SENSOR HISTIDINE KINASE YKOH"/>
    <property type="match status" value="1"/>
</dbReference>
<organism evidence="14 15">
    <name type="scientific">Sphingomonas panacis</name>
    <dbReference type="NCBI Taxonomy" id="1560345"/>
    <lineage>
        <taxon>Bacteria</taxon>
        <taxon>Pseudomonadati</taxon>
        <taxon>Pseudomonadota</taxon>
        <taxon>Alphaproteobacteria</taxon>
        <taxon>Sphingomonadales</taxon>
        <taxon>Sphingomonadaceae</taxon>
        <taxon>Sphingomonas</taxon>
    </lineage>
</organism>
<dbReference type="RefSeq" id="WP_069205687.1">
    <property type="nucleotide sequence ID" value="NZ_CP014168.1"/>
</dbReference>
<keyword evidence="15" id="KW-1185">Reference proteome</keyword>
<dbReference type="KEGG" id="span:AWL63_15450"/>
<dbReference type="PRINTS" id="PR00344">
    <property type="entry name" value="BCTRLSENSOR"/>
</dbReference>
<dbReference type="STRING" id="1560345.AWL63_15450"/>
<keyword evidence="10 11" id="KW-0472">Membrane</keyword>
<evidence type="ECO:0000256" key="9">
    <source>
        <dbReference type="ARBA" id="ARBA00023012"/>
    </source>
</evidence>
<dbReference type="InterPro" id="IPR003660">
    <property type="entry name" value="HAMP_dom"/>
</dbReference>
<evidence type="ECO:0000256" key="7">
    <source>
        <dbReference type="ARBA" id="ARBA00022777"/>
    </source>
</evidence>
<dbReference type="SUPFAM" id="SSF158472">
    <property type="entry name" value="HAMP domain-like"/>
    <property type="match status" value="1"/>
</dbReference>
<name>A0A1B3ZCJ9_9SPHN</name>
<dbReference type="EMBL" id="CP014168">
    <property type="protein sequence ID" value="AOH85145.1"/>
    <property type="molecule type" value="Genomic_DNA"/>
</dbReference>
<dbReference type="OrthoDB" id="9815202at2"/>
<evidence type="ECO:0000256" key="6">
    <source>
        <dbReference type="ARBA" id="ARBA00022692"/>
    </source>
</evidence>
<dbReference type="InterPro" id="IPR005467">
    <property type="entry name" value="His_kinase_dom"/>
</dbReference>
<evidence type="ECO:0000259" key="13">
    <source>
        <dbReference type="PROSITE" id="PS50885"/>
    </source>
</evidence>
<dbReference type="InterPro" id="IPR036890">
    <property type="entry name" value="HATPase_C_sf"/>
</dbReference>
<dbReference type="Proteomes" id="UP000094256">
    <property type="component" value="Chromosome"/>
</dbReference>
<accession>A0A1B3ZCJ9</accession>
<keyword evidence="5" id="KW-0808">Transferase</keyword>
<dbReference type="GO" id="GO:0000155">
    <property type="term" value="F:phosphorelay sensor kinase activity"/>
    <property type="evidence" value="ECO:0007669"/>
    <property type="project" value="InterPro"/>
</dbReference>
<keyword evidence="9" id="KW-0902">Two-component regulatory system</keyword>
<keyword evidence="6 11" id="KW-0812">Transmembrane</keyword>
<dbReference type="Pfam" id="PF00672">
    <property type="entry name" value="HAMP"/>
    <property type="match status" value="1"/>
</dbReference>
<dbReference type="SMART" id="SM00387">
    <property type="entry name" value="HATPase_c"/>
    <property type="match status" value="1"/>
</dbReference>
<dbReference type="SMART" id="SM00304">
    <property type="entry name" value="HAMP"/>
    <property type="match status" value="1"/>
</dbReference>
<comment type="subcellular location">
    <subcellularLocation>
        <location evidence="2">Membrane</location>
    </subcellularLocation>
</comment>
<dbReference type="SUPFAM" id="SSF47384">
    <property type="entry name" value="Homodimeric domain of signal transducing histidine kinase"/>
    <property type="match status" value="1"/>
</dbReference>
<protein>
    <recommendedName>
        <fullName evidence="3">histidine kinase</fullName>
        <ecNumber evidence="3">2.7.13.3</ecNumber>
    </recommendedName>
</protein>
<evidence type="ECO:0000256" key="10">
    <source>
        <dbReference type="ARBA" id="ARBA00023136"/>
    </source>
</evidence>
<dbReference type="CDD" id="cd06225">
    <property type="entry name" value="HAMP"/>
    <property type="match status" value="1"/>
</dbReference>
<feature type="domain" description="HAMP" evidence="13">
    <location>
        <begin position="181"/>
        <end position="231"/>
    </location>
</feature>
<evidence type="ECO:0000313" key="15">
    <source>
        <dbReference type="Proteomes" id="UP000094256"/>
    </source>
</evidence>